<dbReference type="Gene3D" id="1.25.10.10">
    <property type="entry name" value="Leucine-rich Repeat Variant"/>
    <property type="match status" value="1"/>
</dbReference>
<evidence type="ECO:0000256" key="1">
    <source>
        <dbReference type="PROSITE-ProRule" id="PRU00259"/>
    </source>
</evidence>
<gene>
    <name evidence="3" type="ORF">Vbra_4126</name>
</gene>
<dbReference type="SUPFAM" id="SSF48371">
    <property type="entry name" value="ARM repeat"/>
    <property type="match status" value="1"/>
</dbReference>
<feature type="region of interest" description="Disordered" evidence="2">
    <location>
        <begin position="17"/>
        <end position="43"/>
    </location>
</feature>
<dbReference type="OMA" id="CITMFEN"/>
<dbReference type="FunCoup" id="A0A0G4ER11">
    <property type="interactions" value="3"/>
</dbReference>
<accession>A0A0G4ER11</accession>
<name>A0A0G4ER11_VITBC</name>
<dbReference type="PhylomeDB" id="A0A0G4ER11"/>
<evidence type="ECO:0000256" key="2">
    <source>
        <dbReference type="SAM" id="MobiDB-lite"/>
    </source>
</evidence>
<reference evidence="3 4" key="1">
    <citation type="submission" date="2014-11" db="EMBL/GenBank/DDBJ databases">
        <authorList>
            <person name="Zhu J."/>
            <person name="Qi W."/>
            <person name="Song R."/>
        </authorList>
    </citation>
    <scope>NUCLEOTIDE SEQUENCE [LARGE SCALE GENOMIC DNA]</scope>
</reference>
<dbReference type="AlphaFoldDB" id="A0A0G4ER11"/>
<evidence type="ECO:0000313" key="3">
    <source>
        <dbReference type="EMBL" id="CEM00006.1"/>
    </source>
</evidence>
<dbReference type="SMART" id="SM00185">
    <property type="entry name" value="ARM"/>
    <property type="match status" value="3"/>
</dbReference>
<protein>
    <recommendedName>
        <fullName evidence="5">Nucleotide exchange factor Fes1 domain-containing protein</fullName>
    </recommendedName>
</protein>
<dbReference type="EMBL" id="CDMY01000293">
    <property type="protein sequence ID" value="CEM00006.1"/>
    <property type="molecule type" value="Genomic_DNA"/>
</dbReference>
<dbReference type="STRING" id="1169540.A0A0G4ER11"/>
<dbReference type="PROSITE" id="PS50176">
    <property type="entry name" value="ARM_REPEAT"/>
    <property type="match status" value="1"/>
</dbReference>
<keyword evidence="4" id="KW-1185">Reference proteome</keyword>
<proteinExistence type="predicted"/>
<dbReference type="PANTHER" id="PTHR23315">
    <property type="entry name" value="U BOX DOMAIN-CONTAINING"/>
    <property type="match status" value="1"/>
</dbReference>
<dbReference type="InterPro" id="IPR011989">
    <property type="entry name" value="ARM-like"/>
</dbReference>
<dbReference type="Proteomes" id="UP000041254">
    <property type="component" value="Unassembled WGS sequence"/>
</dbReference>
<sequence>MGQACCCAERTDAEVKARAARERPDALPPLGDKHRGEKHSKPGDDCERFDLAFETDDYAEFVSLLKSDQKITKLEERMHPWAQDPTTVGALAATQLAILASSTEKAGVKDTIREAGAIPPLVAFLSSREDDRVQAAVVALSFLTVENSANCMAIYKAGGFAPLVPHLRSPIEGMRAATASTLRNVYSQSCECRNAFVRMGGVQPLVELLDCHSVGADGESNWDTQFETLPNLEDLVVVDGEAVPELLEAVKRAGAEARVRALCDCEDKEVAELAQAMIKRVEASERTPVPQ</sequence>
<dbReference type="InParanoid" id="A0A0G4ER11"/>
<dbReference type="OrthoDB" id="435321at2759"/>
<dbReference type="PANTHER" id="PTHR23315:SF7">
    <property type="entry name" value="U-BOX DOMAIN-CONTAINING PROTEIN 4"/>
    <property type="match status" value="1"/>
</dbReference>
<organism evidence="3 4">
    <name type="scientific">Vitrella brassicaformis (strain CCMP3155)</name>
    <dbReference type="NCBI Taxonomy" id="1169540"/>
    <lineage>
        <taxon>Eukaryota</taxon>
        <taxon>Sar</taxon>
        <taxon>Alveolata</taxon>
        <taxon>Colpodellida</taxon>
        <taxon>Vitrellaceae</taxon>
        <taxon>Vitrella</taxon>
    </lineage>
</organism>
<dbReference type="VEuPathDB" id="CryptoDB:Vbra_4126"/>
<evidence type="ECO:0008006" key="5">
    <source>
        <dbReference type="Google" id="ProtNLM"/>
    </source>
</evidence>
<dbReference type="InterPro" id="IPR000225">
    <property type="entry name" value="Armadillo"/>
</dbReference>
<dbReference type="Pfam" id="PF00514">
    <property type="entry name" value="Arm"/>
    <property type="match status" value="1"/>
</dbReference>
<feature type="repeat" description="ARM" evidence="1">
    <location>
        <begin position="116"/>
        <end position="158"/>
    </location>
</feature>
<evidence type="ECO:0000313" key="4">
    <source>
        <dbReference type="Proteomes" id="UP000041254"/>
    </source>
</evidence>
<dbReference type="InterPro" id="IPR016024">
    <property type="entry name" value="ARM-type_fold"/>
</dbReference>